<comment type="caution">
    <text evidence="2">The sequence shown here is derived from an EMBL/GenBank/DDBJ whole genome shotgun (WGS) entry which is preliminary data.</text>
</comment>
<gene>
    <name evidence="2" type="ORF">MG293_003305</name>
</gene>
<name>A0AAD4UMJ7_OVIAM</name>
<organism evidence="2 3">
    <name type="scientific">Ovis ammon polii</name>
    <dbReference type="NCBI Taxonomy" id="230172"/>
    <lineage>
        <taxon>Eukaryota</taxon>
        <taxon>Metazoa</taxon>
        <taxon>Chordata</taxon>
        <taxon>Craniata</taxon>
        <taxon>Vertebrata</taxon>
        <taxon>Euteleostomi</taxon>
        <taxon>Mammalia</taxon>
        <taxon>Eutheria</taxon>
        <taxon>Laurasiatheria</taxon>
        <taxon>Artiodactyla</taxon>
        <taxon>Ruminantia</taxon>
        <taxon>Pecora</taxon>
        <taxon>Bovidae</taxon>
        <taxon>Caprinae</taxon>
        <taxon>Ovis</taxon>
    </lineage>
</organism>
<keyword evidence="3" id="KW-1185">Reference proteome</keyword>
<feature type="compositionally biased region" description="Basic and acidic residues" evidence="1">
    <location>
        <begin position="107"/>
        <end position="130"/>
    </location>
</feature>
<reference evidence="2" key="1">
    <citation type="submission" date="2022-03" db="EMBL/GenBank/DDBJ databases">
        <title>Genomic analyses of argali, domestic sheep and their hybrids provide insights into chromosomal evolution, heterosis and genetic basis of agronomic traits.</title>
        <authorList>
            <person name="Li M."/>
        </authorList>
    </citation>
    <scope>NUCLEOTIDE SEQUENCE</scope>
    <source>
        <strain evidence="2">CAU-MHL-2022a</strain>
        <tissue evidence="2">Skin</tissue>
    </source>
</reference>
<sequence>MSKGNMVLEETNREHQPTLEVNINVDQQLTIHGDLAMKQSLKTFFNIVENIGLASKRLQLKSSSVLHVAPSFSEVGFGEACSILRPLRVRLYRSEAGPFRLSAPDGPHPRENGGSRGREGTGSRVPHEVRSAGIRAGEAEPER</sequence>
<dbReference type="Proteomes" id="UP001214576">
    <property type="component" value="Unassembled WGS sequence"/>
</dbReference>
<dbReference type="EMBL" id="JAKZEL010000002">
    <property type="protein sequence ID" value="KAI4546750.1"/>
    <property type="molecule type" value="Genomic_DNA"/>
</dbReference>
<proteinExistence type="predicted"/>
<evidence type="ECO:0000256" key="1">
    <source>
        <dbReference type="SAM" id="MobiDB-lite"/>
    </source>
</evidence>
<evidence type="ECO:0000313" key="3">
    <source>
        <dbReference type="Proteomes" id="UP001214576"/>
    </source>
</evidence>
<evidence type="ECO:0000313" key="2">
    <source>
        <dbReference type="EMBL" id="KAI4546750.1"/>
    </source>
</evidence>
<accession>A0AAD4UMJ7</accession>
<feature type="region of interest" description="Disordered" evidence="1">
    <location>
        <begin position="98"/>
        <end position="143"/>
    </location>
</feature>
<protein>
    <submittedName>
        <fullName evidence="2">Uncharacterized protein</fullName>
    </submittedName>
</protein>
<dbReference type="AlphaFoldDB" id="A0AAD4UMJ7"/>